<keyword evidence="2 4" id="KW-0479">Metal-binding</keyword>
<feature type="domain" description="Fe2OG dioxygenase" evidence="6">
    <location>
        <begin position="207"/>
        <end position="311"/>
    </location>
</feature>
<dbReference type="PROSITE" id="PS51471">
    <property type="entry name" value="FE2OG_OXY"/>
    <property type="match status" value="1"/>
</dbReference>
<comment type="similarity">
    <text evidence="1 4">Belongs to the iron/ascorbate-dependent oxidoreductase family.</text>
</comment>
<evidence type="ECO:0000256" key="4">
    <source>
        <dbReference type="RuleBase" id="RU003682"/>
    </source>
</evidence>
<dbReference type="InterPro" id="IPR005123">
    <property type="entry name" value="Oxoglu/Fe-dep_dioxygenase_dom"/>
</dbReference>
<organism evidence="7 8">
    <name type="scientific">Pseudocercospora fijiensis (strain CIRAD86)</name>
    <name type="common">Black leaf streak disease fungus</name>
    <name type="synonym">Mycosphaerella fijiensis</name>
    <dbReference type="NCBI Taxonomy" id="383855"/>
    <lineage>
        <taxon>Eukaryota</taxon>
        <taxon>Fungi</taxon>
        <taxon>Dikarya</taxon>
        <taxon>Ascomycota</taxon>
        <taxon>Pezizomycotina</taxon>
        <taxon>Dothideomycetes</taxon>
        <taxon>Dothideomycetidae</taxon>
        <taxon>Mycosphaerellales</taxon>
        <taxon>Mycosphaerellaceae</taxon>
        <taxon>Pseudocercospora</taxon>
    </lineage>
</organism>
<dbReference type="SUPFAM" id="SSF51197">
    <property type="entry name" value="Clavaminate synthase-like"/>
    <property type="match status" value="1"/>
</dbReference>
<dbReference type="PANTHER" id="PTHR47991">
    <property type="entry name" value="OXOGLUTARATE/IRON-DEPENDENT DIOXYGENASE"/>
    <property type="match status" value="1"/>
</dbReference>
<keyword evidence="3 4" id="KW-0408">Iron</keyword>
<evidence type="ECO:0000256" key="2">
    <source>
        <dbReference type="ARBA" id="ARBA00022723"/>
    </source>
</evidence>
<protein>
    <recommendedName>
        <fullName evidence="6">Fe2OG dioxygenase domain-containing protein</fullName>
    </recommendedName>
</protein>
<keyword evidence="8" id="KW-1185">Reference proteome</keyword>
<proteinExistence type="inferred from homology"/>
<dbReference type="EMBL" id="KB446557">
    <property type="protein sequence ID" value="EME84735.1"/>
    <property type="molecule type" value="Genomic_DNA"/>
</dbReference>
<evidence type="ECO:0000256" key="3">
    <source>
        <dbReference type="ARBA" id="ARBA00023004"/>
    </source>
</evidence>
<dbReference type="Proteomes" id="UP000016932">
    <property type="component" value="Unassembled WGS sequence"/>
</dbReference>
<gene>
    <name evidence="7" type="ORF">MYCFIDRAFT_41980</name>
</gene>
<dbReference type="Gene3D" id="2.60.120.330">
    <property type="entry name" value="B-lactam Antibiotic, Isopenicillin N Synthase, Chain"/>
    <property type="match status" value="1"/>
</dbReference>
<dbReference type="Pfam" id="PF03171">
    <property type="entry name" value="2OG-FeII_Oxy"/>
    <property type="match status" value="1"/>
</dbReference>
<dbReference type="InterPro" id="IPR050295">
    <property type="entry name" value="Plant_2OG-oxidoreductases"/>
</dbReference>
<dbReference type="InterPro" id="IPR044861">
    <property type="entry name" value="IPNS-like_FE2OG_OXY"/>
</dbReference>
<evidence type="ECO:0000313" key="8">
    <source>
        <dbReference type="Proteomes" id="UP000016932"/>
    </source>
</evidence>
<dbReference type="GO" id="GO:0016491">
    <property type="term" value="F:oxidoreductase activity"/>
    <property type="evidence" value="ECO:0007669"/>
    <property type="project" value="UniProtKB-KW"/>
</dbReference>
<dbReference type="FunFam" id="2.60.120.330:FF:000045">
    <property type="entry name" value="Oxidoreductase, 2OG-Fe(II) oxygenase family, putative"/>
    <property type="match status" value="1"/>
</dbReference>
<dbReference type="GO" id="GO:0046872">
    <property type="term" value="F:metal ion binding"/>
    <property type="evidence" value="ECO:0007669"/>
    <property type="project" value="UniProtKB-KW"/>
</dbReference>
<dbReference type="eggNOG" id="KOG0143">
    <property type="taxonomic scope" value="Eukaryota"/>
</dbReference>
<dbReference type="Pfam" id="PF14226">
    <property type="entry name" value="DIOX_N"/>
    <property type="match status" value="1"/>
</dbReference>
<dbReference type="KEGG" id="pfj:MYCFIDRAFT_41980"/>
<feature type="region of interest" description="Disordered" evidence="5">
    <location>
        <begin position="358"/>
        <end position="382"/>
    </location>
</feature>
<dbReference type="InterPro" id="IPR027443">
    <property type="entry name" value="IPNS-like_sf"/>
</dbReference>
<keyword evidence="4" id="KW-0560">Oxidoreductase</keyword>
<dbReference type="AlphaFoldDB" id="M2Z4L0"/>
<dbReference type="VEuPathDB" id="FungiDB:MYCFIDRAFT_41980"/>
<dbReference type="RefSeq" id="XP_007924238.1">
    <property type="nucleotide sequence ID" value="XM_007926047.1"/>
</dbReference>
<evidence type="ECO:0000256" key="1">
    <source>
        <dbReference type="ARBA" id="ARBA00008056"/>
    </source>
</evidence>
<dbReference type="HOGENOM" id="CLU_010119_4_0_1"/>
<dbReference type="InterPro" id="IPR026992">
    <property type="entry name" value="DIOX_N"/>
</dbReference>
<dbReference type="GeneID" id="19339447"/>
<dbReference type="GO" id="GO:0044283">
    <property type="term" value="P:small molecule biosynthetic process"/>
    <property type="evidence" value="ECO:0007669"/>
    <property type="project" value="UniProtKB-ARBA"/>
</dbReference>
<dbReference type="OrthoDB" id="288590at2759"/>
<evidence type="ECO:0000259" key="6">
    <source>
        <dbReference type="PROSITE" id="PS51471"/>
    </source>
</evidence>
<sequence length="382" mass="42944">MGSITPPPEEDQSLIFTHLPPFPTNVPTVPLLRLNLSKLLSNDALEEEKLWRACCDLGFFYLDCRGGNGIDRTTQVKISGDHLLHSADELFDLAEGVFDLPVSEKAKYDMMGENSYFGYKGYGDGVIDRKGTKDRVEFWNISKDDILGISERLKNPEVLRGEENRGKIRAYMLDCHAVVTMILGRLEKRLGLPEGRLRDLHRLQAVSGDQVRWVKSPPQDIDDRRAALGEHTDFGSVTVLFNRLGGLQVLPPETEEWAYVKPLKGHCVVNLGDAMVKFTAGILRSNMHRVVNPPGEQENGTRYSLVYFNRPGDEVVLKVLEGSEMIDAKRRENPQVESGEEINAKEWILRRAMGRRAGGDWEKGQGTDKERMEKHDSGIAAS</sequence>
<accession>M2Z4L0</accession>
<evidence type="ECO:0000256" key="5">
    <source>
        <dbReference type="SAM" id="MobiDB-lite"/>
    </source>
</evidence>
<reference evidence="7 8" key="1">
    <citation type="journal article" date="2012" name="PLoS Pathog.">
        <title>Diverse lifestyles and strategies of plant pathogenesis encoded in the genomes of eighteen Dothideomycetes fungi.</title>
        <authorList>
            <person name="Ohm R.A."/>
            <person name="Feau N."/>
            <person name="Henrissat B."/>
            <person name="Schoch C.L."/>
            <person name="Horwitz B.A."/>
            <person name="Barry K.W."/>
            <person name="Condon B.J."/>
            <person name="Copeland A.C."/>
            <person name="Dhillon B."/>
            <person name="Glaser F."/>
            <person name="Hesse C.N."/>
            <person name="Kosti I."/>
            <person name="LaButti K."/>
            <person name="Lindquist E.A."/>
            <person name="Lucas S."/>
            <person name="Salamov A.A."/>
            <person name="Bradshaw R.E."/>
            <person name="Ciuffetti L."/>
            <person name="Hamelin R.C."/>
            <person name="Kema G.H.J."/>
            <person name="Lawrence C."/>
            <person name="Scott J.A."/>
            <person name="Spatafora J.W."/>
            <person name="Turgeon B.G."/>
            <person name="de Wit P.J.G.M."/>
            <person name="Zhong S."/>
            <person name="Goodwin S.B."/>
            <person name="Grigoriev I.V."/>
        </authorList>
    </citation>
    <scope>NUCLEOTIDE SEQUENCE [LARGE SCALE GENOMIC DNA]</scope>
    <source>
        <strain evidence="7 8">CIRAD86</strain>
    </source>
</reference>
<name>M2Z4L0_PSEFD</name>
<evidence type="ECO:0000313" key="7">
    <source>
        <dbReference type="EMBL" id="EME84735.1"/>
    </source>
</evidence>